<name>A0AAD9IWC4_9ANNE</name>
<dbReference type="PANTHER" id="PTHR39369:SF6">
    <property type="entry name" value="LIN-24 (TWENTY-FOUR) LIKE"/>
    <property type="match status" value="1"/>
</dbReference>
<dbReference type="Gene3D" id="2.170.15.10">
    <property type="entry name" value="Proaerolysin, chain A, domain 3"/>
    <property type="match status" value="1"/>
</dbReference>
<dbReference type="AlphaFoldDB" id="A0AAD9IWC4"/>
<dbReference type="CDD" id="cd20237">
    <property type="entry name" value="PFM_LIN24-like"/>
    <property type="match status" value="1"/>
</dbReference>
<keyword evidence="2" id="KW-1185">Reference proteome</keyword>
<gene>
    <name evidence="1" type="ORF">LSH36_987g00005</name>
</gene>
<evidence type="ECO:0000313" key="1">
    <source>
        <dbReference type="EMBL" id="KAK2142186.1"/>
    </source>
</evidence>
<organism evidence="1 2">
    <name type="scientific">Paralvinella palmiformis</name>
    <dbReference type="NCBI Taxonomy" id="53620"/>
    <lineage>
        <taxon>Eukaryota</taxon>
        <taxon>Metazoa</taxon>
        <taxon>Spiralia</taxon>
        <taxon>Lophotrochozoa</taxon>
        <taxon>Annelida</taxon>
        <taxon>Polychaeta</taxon>
        <taxon>Sedentaria</taxon>
        <taxon>Canalipalpata</taxon>
        <taxon>Terebellida</taxon>
        <taxon>Terebelliformia</taxon>
        <taxon>Alvinellidae</taxon>
        <taxon>Paralvinella</taxon>
    </lineage>
</organism>
<reference evidence="1" key="1">
    <citation type="journal article" date="2023" name="Mol. Biol. Evol.">
        <title>Third-Generation Sequencing Reveals the Adaptive Role of the Epigenome in Three Deep-Sea Polychaetes.</title>
        <authorList>
            <person name="Perez M."/>
            <person name="Aroh O."/>
            <person name="Sun Y."/>
            <person name="Lan Y."/>
            <person name="Juniper S.K."/>
            <person name="Young C.R."/>
            <person name="Angers B."/>
            <person name="Qian P.Y."/>
        </authorList>
    </citation>
    <scope>NUCLEOTIDE SEQUENCE</scope>
    <source>
        <strain evidence="1">P08H-3</strain>
    </source>
</reference>
<comment type="caution">
    <text evidence="1">The sequence shown here is derived from an EMBL/GenBank/DDBJ whole genome shotgun (WGS) entry which is preliminary data.</text>
</comment>
<protein>
    <submittedName>
        <fullName evidence="1">Uncharacterized protein</fullName>
    </submittedName>
</protein>
<dbReference type="PANTHER" id="PTHR39369">
    <property type="entry name" value="LIN-24 (TWENTY-FOUR) LIKE"/>
    <property type="match status" value="1"/>
</dbReference>
<dbReference type="Proteomes" id="UP001208570">
    <property type="component" value="Unassembled WGS sequence"/>
</dbReference>
<dbReference type="SUPFAM" id="SSF56973">
    <property type="entry name" value="Aerolisin/ETX pore-forming domain"/>
    <property type="match status" value="1"/>
</dbReference>
<dbReference type="EMBL" id="JAODUP010000987">
    <property type="protein sequence ID" value="KAK2142186.1"/>
    <property type="molecule type" value="Genomic_DNA"/>
</dbReference>
<sequence>MPSSIASRYNGSSVTILCAPSTSLMRKLKLSRYPFSDHVTSVDMSANATIINLHSVIQSWARSKYWACGSKKQRNMMTKDESKHGCYIELNIDTSRLICEDKTLDINSMPEYDREDTSVDLVPKSGSVDSGLVQGQGNKSVGSVLFQTTYANETDREQEYSMSVKRTTKYSLTTVTDTSYSTATDLSVTLQTPGELLTGGFGYKKEYVLKKQRQEMLDGELEWGTDIIIKVKKNHIAKVTLRLVEKKGKGHFIVETLISGRVSVDFTNIRDKNSVIMTVYGDIYDILREYVNREQKRRTMLDFVRFFEVERKICIMTKGRYDFQYGIKQEIRVRQMAIDGATCDSDDDEGKKRESGRMAN</sequence>
<proteinExistence type="predicted"/>
<evidence type="ECO:0000313" key="2">
    <source>
        <dbReference type="Proteomes" id="UP001208570"/>
    </source>
</evidence>
<accession>A0AAD9IWC4</accession>